<dbReference type="Pfam" id="PF25944">
    <property type="entry name" value="Beta-barrel_RND"/>
    <property type="match status" value="1"/>
</dbReference>
<evidence type="ECO:0000256" key="2">
    <source>
        <dbReference type="ARBA" id="ARBA00009477"/>
    </source>
</evidence>
<organism evidence="9 10">
    <name type="scientific">Burkholderia gladioli (strain BSR3)</name>
    <dbReference type="NCBI Taxonomy" id="999541"/>
    <lineage>
        <taxon>Bacteria</taxon>
        <taxon>Pseudomonadati</taxon>
        <taxon>Pseudomonadota</taxon>
        <taxon>Betaproteobacteria</taxon>
        <taxon>Burkholderiales</taxon>
        <taxon>Burkholderiaceae</taxon>
        <taxon>Burkholderia</taxon>
    </lineage>
</organism>
<feature type="signal peptide" evidence="4">
    <location>
        <begin position="1"/>
        <end position="22"/>
    </location>
</feature>
<evidence type="ECO:0000259" key="5">
    <source>
        <dbReference type="Pfam" id="PF25876"/>
    </source>
</evidence>
<dbReference type="GO" id="GO:0046677">
    <property type="term" value="P:response to antibiotic"/>
    <property type="evidence" value="ECO:0007669"/>
    <property type="project" value="TreeGrafter"/>
</dbReference>
<accession>F2LJH5</accession>
<feature type="domain" description="Multidrug resistance protein MdtA-like C-terminal permuted SH3" evidence="8">
    <location>
        <begin position="304"/>
        <end position="362"/>
    </location>
</feature>
<dbReference type="InterPro" id="IPR058624">
    <property type="entry name" value="MdtA-like_HH"/>
</dbReference>
<dbReference type="Pfam" id="PF25967">
    <property type="entry name" value="RND-MFP_C"/>
    <property type="match status" value="1"/>
</dbReference>
<dbReference type="PANTHER" id="PTHR30158">
    <property type="entry name" value="ACRA/E-RELATED COMPONENT OF DRUG EFFLUX TRANSPORTER"/>
    <property type="match status" value="1"/>
</dbReference>
<evidence type="ECO:0000256" key="3">
    <source>
        <dbReference type="SAM" id="MobiDB-lite"/>
    </source>
</evidence>
<dbReference type="Pfam" id="PF25917">
    <property type="entry name" value="BSH_RND"/>
    <property type="match status" value="1"/>
</dbReference>
<sequence>MNRLRTLFITAPALALLLGAAACRDRHPADGAAAAPATPVSVIALHRQSVPLSTELAGRVVASLESEVRPQISGVVRERLFVEGSDVQAGQPLYRIDPAPYQAAYDSAKAALQRAEAAVPTALARADRNAILSRAQAMSKQEYETSVETLAQARASVAVERAALETARIKLAYTTIRAPISGRIDKSSLTPGALVTESQGTALTTIRLIDPINVDLTESSANLLNLRQAIDAGRVSPSGGKVRVRLRLENGASYPLDGTLQFSESSVNAATGTVTLRAVFPNPQRLLLPGMYARAVLETGVVRDAFLVPQRAIGRNPRGEATALFVRDGKVVEQVLEGAREHGNDLIVERGLHDGDQVIVEGSLAVRDGDAVKASLVAIDPATGRVTAVAQAETAGIKPAVATVPAAGAPARPLPSPSASPGPSANPGEQPVPQAGTTAPPVAQSPSAAPAATASAADEKLYHPVPTRPMLTLQPSPFPYAMARSTSAVAVS</sequence>
<keyword evidence="4" id="KW-0732">Signal</keyword>
<dbReference type="EMBL" id="CP002600">
    <property type="protein sequence ID" value="AEA62842.1"/>
    <property type="molecule type" value="Genomic_DNA"/>
</dbReference>
<feature type="chain" id="PRO_5003281112" evidence="4">
    <location>
        <begin position="23"/>
        <end position="492"/>
    </location>
</feature>
<dbReference type="GO" id="GO:0005886">
    <property type="term" value="C:plasma membrane"/>
    <property type="evidence" value="ECO:0007669"/>
    <property type="project" value="TreeGrafter"/>
</dbReference>
<evidence type="ECO:0000259" key="6">
    <source>
        <dbReference type="Pfam" id="PF25917"/>
    </source>
</evidence>
<gene>
    <name evidence="9" type="ordered locus">bgla_2g03660</name>
</gene>
<dbReference type="GO" id="GO:0022857">
    <property type="term" value="F:transmembrane transporter activity"/>
    <property type="evidence" value="ECO:0007669"/>
    <property type="project" value="InterPro"/>
</dbReference>
<evidence type="ECO:0000256" key="1">
    <source>
        <dbReference type="ARBA" id="ARBA00004196"/>
    </source>
</evidence>
<dbReference type="NCBIfam" id="TIGR01730">
    <property type="entry name" value="RND_mfp"/>
    <property type="match status" value="1"/>
</dbReference>
<evidence type="ECO:0000256" key="4">
    <source>
        <dbReference type="SAM" id="SignalP"/>
    </source>
</evidence>
<reference evidence="9 10" key="1">
    <citation type="journal article" date="2011" name="J. Bacteriol.">
        <title>Complete genome sequence of Burkholderia gladioli BSR3.</title>
        <authorList>
            <person name="Seo Y.S."/>
            <person name="Lim J."/>
            <person name="Choi B.S."/>
            <person name="Kim H."/>
            <person name="Goo E."/>
            <person name="Lee B."/>
            <person name="Lim J.S."/>
            <person name="Choi I.Y."/>
            <person name="Moon J.S."/>
            <person name="Kim J."/>
            <person name="Hwang I."/>
        </authorList>
    </citation>
    <scope>NUCLEOTIDE SEQUENCE [LARGE SCALE GENOMIC DNA]</scope>
    <source>
        <strain evidence="9 10">BSR3</strain>
    </source>
</reference>
<evidence type="ECO:0000313" key="10">
    <source>
        <dbReference type="Proteomes" id="UP000008316"/>
    </source>
</evidence>
<dbReference type="InterPro" id="IPR058625">
    <property type="entry name" value="MdtA-like_BSH"/>
</dbReference>
<dbReference type="eggNOG" id="COG0845">
    <property type="taxonomic scope" value="Bacteria"/>
</dbReference>
<dbReference type="PANTHER" id="PTHR30158:SF3">
    <property type="entry name" value="MULTIDRUG EFFLUX PUMP SUBUNIT ACRA-RELATED"/>
    <property type="match status" value="1"/>
</dbReference>
<dbReference type="AlphaFoldDB" id="F2LJH5"/>
<dbReference type="HOGENOM" id="CLU_018816_2_1_4"/>
<name>F2LJH5_BURGS</name>
<feature type="compositionally biased region" description="Low complexity" evidence="3">
    <location>
        <begin position="437"/>
        <end position="456"/>
    </location>
</feature>
<dbReference type="STRING" id="999541.bgla_2g03660"/>
<dbReference type="SUPFAM" id="SSF111369">
    <property type="entry name" value="HlyD-like secretion proteins"/>
    <property type="match status" value="1"/>
</dbReference>
<protein>
    <submittedName>
        <fullName evidence="9">Putative RND multidrug efflux membrane fusion protein MexA</fullName>
    </submittedName>
</protein>
<dbReference type="Gene3D" id="2.40.50.100">
    <property type="match status" value="1"/>
</dbReference>
<dbReference type="InterPro" id="IPR058626">
    <property type="entry name" value="MdtA-like_b-barrel"/>
</dbReference>
<dbReference type="RefSeq" id="WP_013689174.1">
    <property type="nucleotide sequence ID" value="NC_015376.1"/>
</dbReference>
<dbReference type="GO" id="GO:0030313">
    <property type="term" value="C:cell envelope"/>
    <property type="evidence" value="ECO:0007669"/>
    <property type="project" value="UniProtKB-SubCell"/>
</dbReference>
<dbReference type="Gene3D" id="2.40.30.170">
    <property type="match status" value="1"/>
</dbReference>
<feature type="domain" description="Multidrug resistance protein MdtA-like beta-barrel" evidence="7">
    <location>
        <begin position="211"/>
        <end position="300"/>
    </location>
</feature>
<comment type="similarity">
    <text evidence="2">Belongs to the membrane fusion protein (MFP) (TC 8.A.1) family.</text>
</comment>
<proteinExistence type="inferred from homology"/>
<dbReference type="Gene3D" id="1.10.287.470">
    <property type="entry name" value="Helix hairpin bin"/>
    <property type="match status" value="1"/>
</dbReference>
<dbReference type="Proteomes" id="UP000008316">
    <property type="component" value="Chromosome 2"/>
</dbReference>
<evidence type="ECO:0000259" key="7">
    <source>
        <dbReference type="Pfam" id="PF25944"/>
    </source>
</evidence>
<feature type="domain" description="Multidrug resistance protein MdtA-like alpha-helical hairpin" evidence="5">
    <location>
        <begin position="105"/>
        <end position="174"/>
    </location>
</feature>
<evidence type="ECO:0000313" key="9">
    <source>
        <dbReference type="EMBL" id="AEA62842.1"/>
    </source>
</evidence>
<feature type="region of interest" description="Disordered" evidence="3">
    <location>
        <begin position="407"/>
        <end position="479"/>
    </location>
</feature>
<keyword evidence="10" id="KW-1185">Reference proteome</keyword>
<dbReference type="Pfam" id="PF25876">
    <property type="entry name" value="HH_MFP_RND"/>
    <property type="match status" value="1"/>
</dbReference>
<dbReference type="InterPro" id="IPR006143">
    <property type="entry name" value="RND_pump_MFP"/>
</dbReference>
<comment type="subcellular location">
    <subcellularLocation>
        <location evidence="1">Cell envelope</location>
    </subcellularLocation>
</comment>
<dbReference type="InterPro" id="IPR058627">
    <property type="entry name" value="MdtA-like_C"/>
</dbReference>
<dbReference type="PROSITE" id="PS51257">
    <property type="entry name" value="PROKAR_LIPOPROTEIN"/>
    <property type="match status" value="1"/>
</dbReference>
<dbReference type="Gene3D" id="2.40.420.20">
    <property type="match status" value="1"/>
</dbReference>
<evidence type="ECO:0000259" key="8">
    <source>
        <dbReference type="Pfam" id="PF25967"/>
    </source>
</evidence>
<dbReference type="KEGG" id="bgd:bgla_2g03660"/>
<feature type="domain" description="Multidrug resistance protein MdtA-like barrel-sandwich hybrid" evidence="6">
    <location>
        <begin position="67"/>
        <end position="206"/>
    </location>
</feature>